<evidence type="ECO:0000313" key="2">
    <source>
        <dbReference type="EMBL" id="BBU69582.1"/>
    </source>
</evidence>
<dbReference type="GO" id="GO:0016020">
    <property type="term" value="C:membrane"/>
    <property type="evidence" value="ECO:0007669"/>
    <property type="project" value="GOC"/>
</dbReference>
<organism evidence="2 3">
    <name type="scientific">Fluviibacter phosphoraccumulans</name>
    <dbReference type="NCBI Taxonomy" id="1751046"/>
    <lineage>
        <taxon>Bacteria</taxon>
        <taxon>Pseudomonadati</taxon>
        <taxon>Pseudomonadota</taxon>
        <taxon>Betaproteobacteria</taxon>
        <taxon>Rhodocyclales</taxon>
        <taxon>Fluviibacteraceae</taxon>
        <taxon>Fluviibacter</taxon>
    </lineage>
</organism>
<dbReference type="RefSeq" id="WP_162049716.1">
    <property type="nucleotide sequence ID" value="NZ_AP019011.1"/>
</dbReference>
<dbReference type="Gene3D" id="3.40.1390.10">
    <property type="entry name" value="MurE/MurF, N-terminal domain"/>
    <property type="match status" value="1"/>
</dbReference>
<dbReference type="InterPro" id="IPR011004">
    <property type="entry name" value="Trimer_LpxA-like_sf"/>
</dbReference>
<comment type="catalytic activity">
    <reaction evidence="1">
        <text>a UDP-3-O-[(3R)-3-hydroxyacyl]-alpha-D-glucosamine + a (3R)-hydroxyacyl-[ACP] = a UDP-2-N,3-O-bis[(3R)-3-hydroxyacyl]-alpha-D-glucosamine + holo-[ACP] + H(+)</text>
        <dbReference type="Rhea" id="RHEA:53836"/>
        <dbReference type="Rhea" id="RHEA-COMP:9685"/>
        <dbReference type="Rhea" id="RHEA-COMP:9945"/>
        <dbReference type="ChEBI" id="CHEBI:15378"/>
        <dbReference type="ChEBI" id="CHEBI:64479"/>
        <dbReference type="ChEBI" id="CHEBI:78827"/>
        <dbReference type="ChEBI" id="CHEBI:137740"/>
        <dbReference type="ChEBI" id="CHEBI:137748"/>
        <dbReference type="EC" id="2.3.1.191"/>
    </reaction>
</comment>
<dbReference type="PROSITE" id="PS00101">
    <property type="entry name" value="HEXAPEP_TRANSFERASES"/>
    <property type="match status" value="1"/>
</dbReference>
<name>A0A679HVE9_9RHOO</name>
<proteinExistence type="inferred from homology"/>
<comment type="pathway">
    <text evidence="1">Bacterial outer membrane biogenesis; LPS lipid A biosynthesis.</text>
</comment>
<dbReference type="AlphaFoldDB" id="A0A679HVE9"/>
<accession>A0A679HVE9</accession>
<dbReference type="CDD" id="cd03352">
    <property type="entry name" value="LbH_LpxD"/>
    <property type="match status" value="1"/>
</dbReference>
<comment type="similarity">
    <text evidence="1">Belongs to the transferase hexapeptide repeat family. LpxD subfamily.</text>
</comment>
<dbReference type="InterPro" id="IPR020573">
    <property type="entry name" value="UDP_GlcNAc_AcTrfase_non-rep"/>
</dbReference>
<dbReference type="EMBL" id="AP022345">
    <property type="protein sequence ID" value="BBU69582.1"/>
    <property type="molecule type" value="Genomic_DNA"/>
</dbReference>
<keyword evidence="1" id="KW-0443">Lipid metabolism</keyword>
<feature type="active site" description="Proton acceptor" evidence="1">
    <location>
        <position position="225"/>
    </location>
</feature>
<dbReference type="NCBIfam" id="NF002060">
    <property type="entry name" value="PRK00892.1"/>
    <property type="match status" value="1"/>
</dbReference>
<gene>
    <name evidence="1 2" type="primary">lpxD</name>
    <name evidence="2" type="ORF">ICHIAU1_18650</name>
</gene>
<dbReference type="GO" id="GO:0103118">
    <property type="term" value="F:UDP-3-O-[(3R)-3-hydroxyacyl]-glucosamine N-acyltransferase activity"/>
    <property type="evidence" value="ECO:0007669"/>
    <property type="project" value="UniProtKB-EC"/>
</dbReference>
<dbReference type="Pfam" id="PF04613">
    <property type="entry name" value="LpxD"/>
    <property type="match status" value="1"/>
</dbReference>
<keyword evidence="1 2" id="KW-0012">Acyltransferase</keyword>
<protein>
    <recommendedName>
        <fullName evidence="1">UDP-3-O-acylglucosamine N-acyltransferase</fullName>
        <ecNumber evidence="1">2.3.1.191</ecNumber>
    </recommendedName>
</protein>
<dbReference type="Pfam" id="PF00132">
    <property type="entry name" value="Hexapep"/>
    <property type="match status" value="3"/>
</dbReference>
<dbReference type="Pfam" id="PF14602">
    <property type="entry name" value="Hexapep_2"/>
    <property type="match status" value="1"/>
</dbReference>
<dbReference type="InterPro" id="IPR007691">
    <property type="entry name" value="LpxD"/>
</dbReference>
<evidence type="ECO:0000313" key="3">
    <source>
        <dbReference type="Proteomes" id="UP000463961"/>
    </source>
</evidence>
<dbReference type="Proteomes" id="UP000463961">
    <property type="component" value="Chromosome"/>
</dbReference>
<dbReference type="PANTHER" id="PTHR43378:SF2">
    <property type="entry name" value="UDP-3-O-ACYLGLUCOSAMINE N-ACYLTRANSFERASE 1, MITOCHONDRIAL-RELATED"/>
    <property type="match status" value="1"/>
</dbReference>
<keyword evidence="1 2" id="KW-0808">Transferase</keyword>
<dbReference type="GO" id="GO:0009245">
    <property type="term" value="P:lipid A biosynthetic process"/>
    <property type="evidence" value="ECO:0007669"/>
    <property type="project" value="UniProtKB-UniRule"/>
</dbReference>
<dbReference type="InterPro" id="IPR018357">
    <property type="entry name" value="Hexapep_transf_CS"/>
</dbReference>
<dbReference type="UniPathway" id="UPA00973"/>
<keyword evidence="1" id="KW-0441">Lipid A biosynthesis</keyword>
<dbReference type="NCBIfam" id="TIGR01853">
    <property type="entry name" value="lipid_A_lpxD"/>
    <property type="match status" value="1"/>
</dbReference>
<sequence length="333" mass="34891">MSKAGVTLSLADIQAKLGGQLVGDGSVQIEAIAPLAEATAGQISFLSQRKYAPLLATTQATALILPLEAAGHFPRPHVLTENPYLYFARVSQLLNPVTIPDPRIHPTAVISPTAKIGRNAVIHAGVVIGDEVTIGDDALIYPNVTIYHDCHIGDRVVIHAGVVIGADGFGNAKDGDVWIKIPQIGRVIMGDDVEVGANTCIDRGALDDTVIGNGVKIDDQIMIGHNCRIGNNTAIAACAGIAGSTIIGERCLVGGAAMFSGHIEITDDVQISGGSAIIKNIKKPGQYTGVFPSVPHADWLHIAANLRQLDGLSKKIQLLEAQIQALAQQKNGE</sequence>
<dbReference type="HAMAP" id="MF_00523">
    <property type="entry name" value="LpxD"/>
    <property type="match status" value="1"/>
</dbReference>
<comment type="function">
    <text evidence="1">Catalyzes the N-acylation of UDP-3-O-acylglucosamine using 3-hydroxyacyl-ACP as the acyl donor. Is involved in the biosynthesis of lipid A, a phosphorylated glycolipid that anchors the lipopolysaccharide to the outer membrane of the cell.</text>
</comment>
<dbReference type="InterPro" id="IPR001451">
    <property type="entry name" value="Hexapep"/>
</dbReference>
<dbReference type="GO" id="GO:0016410">
    <property type="term" value="F:N-acyltransferase activity"/>
    <property type="evidence" value="ECO:0007669"/>
    <property type="project" value="InterPro"/>
</dbReference>
<evidence type="ECO:0000256" key="1">
    <source>
        <dbReference type="HAMAP-Rule" id="MF_00523"/>
    </source>
</evidence>
<keyword evidence="1" id="KW-0677">Repeat</keyword>
<comment type="subunit">
    <text evidence="1">Homotrimer.</text>
</comment>
<keyword evidence="1" id="KW-0444">Lipid biosynthesis</keyword>
<dbReference type="EC" id="2.3.1.191" evidence="1"/>
<dbReference type="OrthoDB" id="9784739at2"/>
<dbReference type="PANTHER" id="PTHR43378">
    <property type="entry name" value="UDP-3-O-ACYLGLUCOSAMINE N-ACYLTRANSFERASE"/>
    <property type="match status" value="1"/>
</dbReference>
<dbReference type="Gene3D" id="2.160.10.10">
    <property type="entry name" value="Hexapeptide repeat proteins"/>
    <property type="match status" value="1"/>
</dbReference>
<reference evidence="3" key="1">
    <citation type="submission" date="2020-01" db="EMBL/GenBank/DDBJ databases">
        <title>Phosphoaccumulans saitamaens gen. nov., sp. nov., a polyphosphate accumulating bacterium isolated from surface river water.</title>
        <authorList>
            <person name="Watanabe K."/>
            <person name="Suda W."/>
        </authorList>
    </citation>
    <scope>NUCLEOTIDE SEQUENCE [LARGE SCALE GENOMIC DNA]</scope>
    <source>
        <strain evidence="3">ICHIAU1</strain>
    </source>
</reference>
<keyword evidence="3" id="KW-1185">Reference proteome</keyword>
<dbReference type="SUPFAM" id="SSF51161">
    <property type="entry name" value="Trimeric LpxA-like enzymes"/>
    <property type="match status" value="1"/>
</dbReference>